<dbReference type="AlphaFoldDB" id="A0A917L456"/>
<keyword evidence="3" id="KW-1185">Reference proteome</keyword>
<dbReference type="RefSeq" id="WP_189314754.1">
    <property type="nucleotide sequence ID" value="NZ_BMQA01000029.1"/>
</dbReference>
<sequence length="87" mass="9504">MAGSALADEVIHLGSAFHTAGFRHVIGTLWRVTDGTATETARLFYDNLPPDLDADQAAQALHTTAVELRTRYPQFPARWAGYVHIGP</sequence>
<proteinExistence type="predicted"/>
<evidence type="ECO:0000313" key="3">
    <source>
        <dbReference type="Proteomes" id="UP000657574"/>
    </source>
</evidence>
<evidence type="ECO:0000313" key="2">
    <source>
        <dbReference type="EMBL" id="GGJ43878.1"/>
    </source>
</evidence>
<name>A0A917L456_9ACTN</name>
<evidence type="ECO:0000259" key="1">
    <source>
        <dbReference type="Pfam" id="PF12770"/>
    </source>
</evidence>
<reference evidence="2" key="1">
    <citation type="journal article" date="2014" name="Int. J. Syst. Evol. Microbiol.">
        <title>Complete genome sequence of Corynebacterium casei LMG S-19264T (=DSM 44701T), isolated from a smear-ripened cheese.</title>
        <authorList>
            <consortium name="US DOE Joint Genome Institute (JGI-PGF)"/>
            <person name="Walter F."/>
            <person name="Albersmeier A."/>
            <person name="Kalinowski J."/>
            <person name="Ruckert C."/>
        </authorList>
    </citation>
    <scope>NUCLEOTIDE SEQUENCE</scope>
    <source>
        <strain evidence="2">JCM 3086</strain>
    </source>
</reference>
<dbReference type="InterPro" id="IPR024983">
    <property type="entry name" value="CHAT_dom"/>
</dbReference>
<dbReference type="EMBL" id="BMQA01000029">
    <property type="protein sequence ID" value="GGJ43878.1"/>
    <property type="molecule type" value="Genomic_DNA"/>
</dbReference>
<organism evidence="2 3">
    <name type="scientific">Streptomyces brasiliensis</name>
    <dbReference type="NCBI Taxonomy" id="1954"/>
    <lineage>
        <taxon>Bacteria</taxon>
        <taxon>Bacillati</taxon>
        <taxon>Actinomycetota</taxon>
        <taxon>Actinomycetes</taxon>
        <taxon>Kitasatosporales</taxon>
        <taxon>Streptomycetaceae</taxon>
        <taxon>Streptomyces</taxon>
    </lineage>
</organism>
<accession>A0A917L456</accession>
<dbReference type="Pfam" id="PF12770">
    <property type="entry name" value="CHAT"/>
    <property type="match status" value="1"/>
</dbReference>
<gene>
    <name evidence="2" type="ORF">GCM10010121_063860</name>
</gene>
<dbReference type="Proteomes" id="UP000657574">
    <property type="component" value="Unassembled WGS sequence"/>
</dbReference>
<feature type="domain" description="CHAT" evidence="1">
    <location>
        <begin position="6"/>
        <end position="86"/>
    </location>
</feature>
<protein>
    <recommendedName>
        <fullName evidence="1">CHAT domain-containing protein</fullName>
    </recommendedName>
</protein>
<reference evidence="2" key="2">
    <citation type="submission" date="2020-09" db="EMBL/GenBank/DDBJ databases">
        <authorList>
            <person name="Sun Q."/>
            <person name="Ohkuma M."/>
        </authorList>
    </citation>
    <scope>NUCLEOTIDE SEQUENCE</scope>
    <source>
        <strain evidence="2">JCM 3086</strain>
    </source>
</reference>
<comment type="caution">
    <text evidence="2">The sequence shown here is derived from an EMBL/GenBank/DDBJ whole genome shotgun (WGS) entry which is preliminary data.</text>
</comment>